<dbReference type="Proteomes" id="UP000034096">
    <property type="component" value="Unassembled WGS sequence"/>
</dbReference>
<feature type="transmembrane region" description="Helical" evidence="1">
    <location>
        <begin position="336"/>
        <end position="355"/>
    </location>
</feature>
<feature type="transmembrane region" description="Helical" evidence="1">
    <location>
        <begin position="223"/>
        <end position="242"/>
    </location>
</feature>
<comment type="caution">
    <text evidence="2">The sequence shown here is derived from an EMBL/GenBank/DDBJ whole genome shotgun (WGS) entry which is preliminary data.</text>
</comment>
<accession>A0A0G0IIN8</accession>
<dbReference type="STRING" id="1618583.US75_C0040G0004"/>
<name>A0A0G0IIN8_9BACT</name>
<feature type="transmembrane region" description="Helical" evidence="1">
    <location>
        <begin position="198"/>
        <end position="217"/>
    </location>
</feature>
<feature type="transmembrane region" description="Helical" evidence="1">
    <location>
        <begin position="147"/>
        <end position="165"/>
    </location>
</feature>
<dbReference type="PANTHER" id="PTHR38454:SF1">
    <property type="entry name" value="INTEGRAL MEMBRANE PROTEIN"/>
    <property type="match status" value="1"/>
</dbReference>
<feature type="transmembrane region" description="Helical" evidence="1">
    <location>
        <begin position="7"/>
        <end position="26"/>
    </location>
</feature>
<feature type="transmembrane region" description="Helical" evidence="1">
    <location>
        <begin position="100"/>
        <end position="119"/>
    </location>
</feature>
<sequence length="778" mass="88642">MKKIIQTIIVFSLGFAFIIFFFRNNIFSGYVNFTPTVGTNDYMDLNIPFRQFLIDSYKEGKIPIWSSEISAGYPVLAEGQIAAFYPLNILTTAFGARGSYAFGLVFTYFLIFSFTYLYLREIRLGVYASFYGAVIITFSGFSANEIMHFGILTSFAYFIVILYLIEKQVARIKIQESGFKNLHYGKFFPSSALSVRQAGIPLLYSILAGIALGLSILGGHPQIVVYSLLFIYPYWFLRLGSLRGKKKDSGQARITKYFGLAVFTLIGLGIGAGQLIPQYEFTKYSTRAEGLTMDEASHYSFPLSDIKSFWDPFGSYSAENSIAGFAQNGWPRDERYVYPSVIGFLLFLAGIYFVIKRNYFSLIYFASFLLSLYFSAGDQLGAGMFQGIPPLSFFRIPFRMSFVANLSIAVLGAIVIDKFMAKDLGNYAKNRSKYILFGTLLLLSFFDLHYHAKKLYPEVDGNGWYEKPEVVSYLSENLQNGERVTEFPYFNASTPVYISDQKLWKDTQFHKNLRNLLPIFTNLLYDIPKNTGAANSGGLKIERFDDLETKIFFEGWQYDRSGKLTGVSDEFLFLNRLMGVRYILTNESFNSFVTVPAKKIEFENGQKSIHIIEFFDYFPRQFMAAHAEKASPKEILEHFKKVDFDPKNLIYVEEDIDWGAKGGYSASSEFVKYSDTEVVIKTKASGDGFLFLSDTYYPGWIVRVDGKEDTIYRANYAFRAVRVPEGEHEVVFKYEPESVELGLRITVGTLIAVLVMIAGMVWQDRKIRSKSIDSRFKK</sequence>
<proteinExistence type="predicted"/>
<evidence type="ECO:0000313" key="2">
    <source>
        <dbReference type="EMBL" id="KKQ54507.1"/>
    </source>
</evidence>
<evidence type="ECO:0000313" key="3">
    <source>
        <dbReference type="Proteomes" id="UP000034096"/>
    </source>
</evidence>
<dbReference type="EMBL" id="LBUE01000040">
    <property type="protein sequence ID" value="KKQ54507.1"/>
    <property type="molecule type" value="Genomic_DNA"/>
</dbReference>
<feature type="transmembrane region" description="Helical" evidence="1">
    <location>
        <begin position="433"/>
        <end position="452"/>
    </location>
</feature>
<feature type="transmembrane region" description="Helical" evidence="1">
    <location>
        <begin position="362"/>
        <end position="382"/>
    </location>
</feature>
<dbReference type="Pfam" id="PF09586">
    <property type="entry name" value="YfhO"/>
    <property type="match status" value="1"/>
</dbReference>
<keyword evidence="1" id="KW-1133">Transmembrane helix</keyword>
<gene>
    <name evidence="2" type="ORF">US75_C0040G0004</name>
</gene>
<dbReference type="InterPro" id="IPR018580">
    <property type="entry name" value="Uncharacterised_YfhO"/>
</dbReference>
<evidence type="ECO:0000256" key="1">
    <source>
        <dbReference type="SAM" id="Phobius"/>
    </source>
</evidence>
<reference evidence="2 3" key="1">
    <citation type="journal article" date="2015" name="Nature">
        <title>rRNA introns, odd ribosomes, and small enigmatic genomes across a large radiation of phyla.</title>
        <authorList>
            <person name="Brown C.T."/>
            <person name="Hug L.A."/>
            <person name="Thomas B.C."/>
            <person name="Sharon I."/>
            <person name="Castelle C.J."/>
            <person name="Singh A."/>
            <person name="Wilkins M.J."/>
            <person name="Williams K.H."/>
            <person name="Banfield J.F."/>
        </authorList>
    </citation>
    <scope>NUCLEOTIDE SEQUENCE [LARGE SCALE GENOMIC DNA]</scope>
</reference>
<protein>
    <recommendedName>
        <fullName evidence="4">YfhO family protein</fullName>
    </recommendedName>
</protein>
<evidence type="ECO:0008006" key="4">
    <source>
        <dbReference type="Google" id="ProtNLM"/>
    </source>
</evidence>
<feature type="transmembrane region" description="Helical" evidence="1">
    <location>
        <begin position="741"/>
        <end position="762"/>
    </location>
</feature>
<feature type="transmembrane region" description="Helical" evidence="1">
    <location>
        <begin position="254"/>
        <end position="276"/>
    </location>
</feature>
<feature type="transmembrane region" description="Helical" evidence="1">
    <location>
        <begin position="402"/>
        <end position="421"/>
    </location>
</feature>
<organism evidence="2 3">
    <name type="scientific">Candidatus Woesebacteria bacterium GW2011_GWC1_38_13</name>
    <dbReference type="NCBI Taxonomy" id="1618583"/>
    <lineage>
        <taxon>Bacteria</taxon>
        <taxon>Candidatus Woeseibacteriota</taxon>
    </lineage>
</organism>
<dbReference type="PANTHER" id="PTHR38454">
    <property type="entry name" value="INTEGRAL MEMBRANE PROTEIN-RELATED"/>
    <property type="match status" value="1"/>
</dbReference>
<keyword evidence="1" id="KW-0472">Membrane</keyword>
<keyword evidence="1" id="KW-0812">Transmembrane</keyword>
<dbReference type="AlphaFoldDB" id="A0A0G0IIN8"/>
<feature type="transmembrane region" description="Helical" evidence="1">
    <location>
        <begin position="124"/>
        <end position="141"/>
    </location>
</feature>